<proteinExistence type="predicted"/>
<reference evidence="1" key="1">
    <citation type="submission" date="2020-06" db="EMBL/GenBank/DDBJ databases">
        <authorList>
            <person name="Li T."/>
            <person name="Hu X."/>
            <person name="Zhang T."/>
            <person name="Song X."/>
            <person name="Zhang H."/>
            <person name="Dai N."/>
            <person name="Sheng W."/>
            <person name="Hou X."/>
            <person name="Wei L."/>
        </authorList>
    </citation>
    <scope>NUCLEOTIDE SEQUENCE</scope>
    <source>
        <strain evidence="1">G02</strain>
        <tissue evidence="1">Leaf</tissue>
    </source>
</reference>
<evidence type="ECO:0008006" key="2">
    <source>
        <dbReference type="Google" id="ProtNLM"/>
    </source>
</evidence>
<organism evidence="1">
    <name type="scientific">Sesamum radiatum</name>
    <name type="common">Black benniseed</name>
    <dbReference type="NCBI Taxonomy" id="300843"/>
    <lineage>
        <taxon>Eukaryota</taxon>
        <taxon>Viridiplantae</taxon>
        <taxon>Streptophyta</taxon>
        <taxon>Embryophyta</taxon>
        <taxon>Tracheophyta</taxon>
        <taxon>Spermatophyta</taxon>
        <taxon>Magnoliopsida</taxon>
        <taxon>eudicotyledons</taxon>
        <taxon>Gunneridae</taxon>
        <taxon>Pentapetalae</taxon>
        <taxon>asterids</taxon>
        <taxon>lamiids</taxon>
        <taxon>Lamiales</taxon>
        <taxon>Pedaliaceae</taxon>
        <taxon>Sesamum</taxon>
    </lineage>
</organism>
<comment type="caution">
    <text evidence="1">The sequence shown here is derived from an EMBL/GenBank/DDBJ whole genome shotgun (WGS) entry which is preliminary data.</text>
</comment>
<dbReference type="AlphaFoldDB" id="A0AAW2S5Z7"/>
<reference evidence="1" key="2">
    <citation type="journal article" date="2024" name="Plant">
        <title>Genomic evolution and insights into agronomic trait innovations of Sesamum species.</title>
        <authorList>
            <person name="Miao H."/>
            <person name="Wang L."/>
            <person name="Qu L."/>
            <person name="Liu H."/>
            <person name="Sun Y."/>
            <person name="Le M."/>
            <person name="Wang Q."/>
            <person name="Wei S."/>
            <person name="Zheng Y."/>
            <person name="Lin W."/>
            <person name="Duan Y."/>
            <person name="Cao H."/>
            <person name="Xiong S."/>
            <person name="Wang X."/>
            <person name="Wei L."/>
            <person name="Li C."/>
            <person name="Ma Q."/>
            <person name="Ju M."/>
            <person name="Zhao R."/>
            <person name="Li G."/>
            <person name="Mu C."/>
            <person name="Tian Q."/>
            <person name="Mei H."/>
            <person name="Zhang T."/>
            <person name="Gao T."/>
            <person name="Zhang H."/>
        </authorList>
    </citation>
    <scope>NUCLEOTIDE SEQUENCE</scope>
    <source>
        <strain evidence="1">G02</strain>
    </source>
</reference>
<dbReference type="EMBL" id="JACGWJ010000011">
    <property type="protein sequence ID" value="KAL0387807.1"/>
    <property type="molecule type" value="Genomic_DNA"/>
</dbReference>
<gene>
    <name evidence="1" type="ORF">Sradi_2662500</name>
</gene>
<evidence type="ECO:0000313" key="1">
    <source>
        <dbReference type="EMBL" id="KAL0387807.1"/>
    </source>
</evidence>
<sequence>MTSAVGGSLTIRASWDVCWGGCSGGMPKWDIMWSIILLNSQSISSAASLQQCPHAIGGGILCNGPSRYLVCKVWASKPIT</sequence>
<protein>
    <recommendedName>
        <fullName evidence="2">Secreted protein</fullName>
    </recommendedName>
</protein>
<name>A0AAW2S5Z7_SESRA</name>
<accession>A0AAW2S5Z7</accession>